<gene>
    <name evidence="1" type="ORF">RZS28_19860</name>
</gene>
<proteinExistence type="predicted"/>
<protein>
    <submittedName>
        <fullName evidence="1">Uncharacterized protein</fullName>
    </submittedName>
</protein>
<accession>A0ABZ0HYQ4</accession>
<keyword evidence="1" id="KW-0614">Plasmid</keyword>
<evidence type="ECO:0000313" key="2">
    <source>
        <dbReference type="Proteomes" id="UP001626536"/>
    </source>
</evidence>
<dbReference type="RefSeq" id="WP_318655130.1">
    <property type="nucleotide sequence ID" value="NZ_CP136863.1"/>
</dbReference>
<name>A0ABZ0HYQ4_9HYPH</name>
<geneLocation type="plasmid" evidence="1 2">
    <name>pRX1</name>
</geneLocation>
<keyword evidence="2" id="KW-1185">Reference proteome</keyword>
<dbReference type="Proteomes" id="UP001626536">
    <property type="component" value="Plasmid pRX1"/>
</dbReference>
<evidence type="ECO:0000313" key="1">
    <source>
        <dbReference type="EMBL" id="WOJ91703.1"/>
    </source>
</evidence>
<sequence length="160" mass="17620">MSELEMVIKNLDAVAKCRRCSCLSCGREGASELHDHVCTQGEHCVDTRDKLLRRFYAFATVVGQARTMIKQLAPERDALRPKQNDAVLEEGEVSEVMAEAAGRALASGLRMAWDGLAPGKVDPQYPTWWGGRHANAHQCDYVELGRKIVEAALRARAPSA</sequence>
<dbReference type="EMBL" id="CP136863">
    <property type="protein sequence ID" value="WOJ91703.1"/>
    <property type="molecule type" value="Genomic_DNA"/>
</dbReference>
<organism evidence="1 2">
    <name type="scientific">Methylocapsa polymorpha</name>
    <dbReference type="NCBI Taxonomy" id="3080828"/>
    <lineage>
        <taxon>Bacteria</taxon>
        <taxon>Pseudomonadati</taxon>
        <taxon>Pseudomonadota</taxon>
        <taxon>Alphaproteobacteria</taxon>
        <taxon>Hyphomicrobiales</taxon>
        <taxon>Beijerinckiaceae</taxon>
        <taxon>Methylocapsa</taxon>
    </lineage>
</organism>
<reference evidence="1 2" key="1">
    <citation type="submission" date="2023-10" db="EMBL/GenBank/DDBJ databases">
        <title>Novel methanotroph of the genus Methylocapsa from a subarctic wetland.</title>
        <authorList>
            <person name="Belova S.E."/>
            <person name="Oshkin I.Y."/>
            <person name="Miroshnikov K."/>
            <person name="Dedysh S.N."/>
        </authorList>
    </citation>
    <scope>NUCLEOTIDE SEQUENCE [LARGE SCALE GENOMIC DNA]</scope>
    <source>
        <strain evidence="1 2">RX1</strain>
        <plasmid evidence="1 2">pRX1</plasmid>
    </source>
</reference>